<protein>
    <recommendedName>
        <fullName evidence="3">DUF2490 domain-containing protein</fullName>
    </recommendedName>
</protein>
<accession>A0A1G7DDD0</accession>
<dbReference type="eggNOG" id="ENOG5030YAW">
    <property type="taxonomic scope" value="Bacteria"/>
</dbReference>
<organism evidence="1 2">
    <name type="scientific">Cellulophaga baltica</name>
    <dbReference type="NCBI Taxonomy" id="76594"/>
    <lineage>
        <taxon>Bacteria</taxon>
        <taxon>Pseudomonadati</taxon>
        <taxon>Bacteroidota</taxon>
        <taxon>Flavobacteriia</taxon>
        <taxon>Flavobacteriales</taxon>
        <taxon>Flavobacteriaceae</taxon>
        <taxon>Cellulophaga</taxon>
    </lineage>
</organism>
<keyword evidence="2" id="KW-1185">Reference proteome</keyword>
<sequence length="244" mass="28717">MKIGVRALPIVLFSYLNTSCALGQKHIINQDALWTSYSLKLKLNDNYQIRQELDQRNYHNPWRQQQVLSRTNLEYQLGNGWTTAVGITGVLQALPNNPEVKDYYTQKEIRPQIELAYKQILSEKFLVHHRFWSEFRFLETEPDSYTYANARLRYKLELKYIPLKKVSLKAFDELFINAGSSIVNNIFDQNRIGTSIQFMPLDHLGFEIGYFNLFQQQKSGVDFYNRDIIKFTIHHTITVKKNKA</sequence>
<reference evidence="2" key="1">
    <citation type="submission" date="2016-10" db="EMBL/GenBank/DDBJ databases">
        <authorList>
            <person name="Varghese N."/>
            <person name="Submissions S."/>
        </authorList>
    </citation>
    <scope>NUCLEOTIDE SEQUENCE [LARGE SCALE GENOMIC DNA]</scope>
    <source>
        <strain evidence="2">DSM 24729</strain>
    </source>
</reference>
<dbReference type="AlphaFoldDB" id="A0A1G7DDD0"/>
<proteinExistence type="predicted"/>
<dbReference type="RefSeq" id="WP_074537258.1">
    <property type="nucleotide sequence ID" value="NZ_FNBD01000001.1"/>
</dbReference>
<dbReference type="Pfam" id="PF10677">
    <property type="entry name" value="DUF2490"/>
    <property type="match status" value="1"/>
</dbReference>
<dbReference type="EMBL" id="FNBD01000001">
    <property type="protein sequence ID" value="SDE48785.1"/>
    <property type="molecule type" value="Genomic_DNA"/>
</dbReference>
<evidence type="ECO:0000313" key="1">
    <source>
        <dbReference type="EMBL" id="SDE48785.1"/>
    </source>
</evidence>
<gene>
    <name evidence="1" type="ORF">SAMN04487992_101457</name>
</gene>
<name>A0A1G7DDD0_9FLAO</name>
<dbReference type="InterPro" id="IPR019619">
    <property type="entry name" value="DUF2490"/>
</dbReference>
<evidence type="ECO:0008006" key="3">
    <source>
        <dbReference type="Google" id="ProtNLM"/>
    </source>
</evidence>
<dbReference type="Proteomes" id="UP000182114">
    <property type="component" value="Unassembled WGS sequence"/>
</dbReference>
<evidence type="ECO:0000313" key="2">
    <source>
        <dbReference type="Proteomes" id="UP000182114"/>
    </source>
</evidence>